<keyword evidence="3" id="KW-1185">Reference proteome</keyword>
<sequence>MVLVGRGEGLRWARKQHRRDLFLMLVVRLFWTGVGTFTVATCVSVSAKMLPISALKFASTPNEDKLPPDRMKSNSQPE</sequence>
<feature type="transmembrane region" description="Helical" evidence="1">
    <location>
        <begin position="21"/>
        <end position="47"/>
    </location>
</feature>
<reference evidence="2 3" key="1">
    <citation type="submission" date="2019-08" db="EMBL/GenBank/DDBJ databases">
        <title>A chromosome-level genome assembly, high-density linkage maps, and genome scans reveal the genomic architecture of hybrid incompatibilities underlying speciation via character displacement in darters (Percidae: Etheostominae).</title>
        <authorList>
            <person name="Moran R.L."/>
            <person name="Catchen J.M."/>
            <person name="Fuller R.C."/>
        </authorList>
    </citation>
    <scope>NUCLEOTIDE SEQUENCE [LARGE SCALE GENOMIC DNA]</scope>
    <source>
        <strain evidence="2">EspeVRDwgs_2016</strain>
        <tissue evidence="2">Muscle</tissue>
    </source>
</reference>
<dbReference type="EMBL" id="VOFY01000012">
    <property type="protein sequence ID" value="KAA8587285.1"/>
    <property type="molecule type" value="Genomic_DNA"/>
</dbReference>
<keyword evidence="1" id="KW-0472">Membrane</keyword>
<accession>A0A5J5D3Z5</accession>
<dbReference type="AlphaFoldDB" id="A0A5J5D3Z5"/>
<proteinExistence type="predicted"/>
<feature type="non-terminal residue" evidence="2">
    <location>
        <position position="78"/>
    </location>
</feature>
<organism evidence="2 3">
    <name type="scientific">Etheostoma spectabile</name>
    <name type="common">orangethroat darter</name>
    <dbReference type="NCBI Taxonomy" id="54343"/>
    <lineage>
        <taxon>Eukaryota</taxon>
        <taxon>Metazoa</taxon>
        <taxon>Chordata</taxon>
        <taxon>Craniata</taxon>
        <taxon>Vertebrata</taxon>
        <taxon>Euteleostomi</taxon>
        <taxon>Actinopterygii</taxon>
        <taxon>Neopterygii</taxon>
        <taxon>Teleostei</taxon>
        <taxon>Neoteleostei</taxon>
        <taxon>Acanthomorphata</taxon>
        <taxon>Eupercaria</taxon>
        <taxon>Perciformes</taxon>
        <taxon>Percoidei</taxon>
        <taxon>Percidae</taxon>
        <taxon>Etheostomatinae</taxon>
        <taxon>Etheostoma</taxon>
    </lineage>
</organism>
<evidence type="ECO:0000256" key="1">
    <source>
        <dbReference type="SAM" id="Phobius"/>
    </source>
</evidence>
<keyword evidence="1" id="KW-0812">Transmembrane</keyword>
<comment type="caution">
    <text evidence="2">The sequence shown here is derived from an EMBL/GenBank/DDBJ whole genome shotgun (WGS) entry which is preliminary data.</text>
</comment>
<name>A0A5J5D3Z5_9PERO</name>
<protein>
    <submittedName>
        <fullName evidence="2">Uncharacterized protein</fullName>
    </submittedName>
</protein>
<keyword evidence="1" id="KW-1133">Transmembrane helix</keyword>
<evidence type="ECO:0000313" key="3">
    <source>
        <dbReference type="Proteomes" id="UP000327493"/>
    </source>
</evidence>
<evidence type="ECO:0000313" key="2">
    <source>
        <dbReference type="EMBL" id="KAA8587285.1"/>
    </source>
</evidence>
<dbReference type="Proteomes" id="UP000327493">
    <property type="component" value="Chromosome 12"/>
</dbReference>
<gene>
    <name evidence="2" type="ORF">FQN60_016147</name>
</gene>